<dbReference type="EMBL" id="CAKLCM010000002">
    <property type="protein sequence ID" value="CAH0525722.1"/>
    <property type="molecule type" value="Genomic_DNA"/>
</dbReference>
<evidence type="ECO:0000256" key="2">
    <source>
        <dbReference type="SAM" id="SignalP"/>
    </source>
</evidence>
<organism evidence="4 5">
    <name type="scientific">Vibrio hippocampi</name>
    <dbReference type="NCBI Taxonomy" id="654686"/>
    <lineage>
        <taxon>Bacteria</taxon>
        <taxon>Pseudomonadati</taxon>
        <taxon>Pseudomonadota</taxon>
        <taxon>Gammaproteobacteria</taxon>
        <taxon>Vibrionales</taxon>
        <taxon>Vibrionaceae</taxon>
        <taxon>Vibrio</taxon>
    </lineage>
</organism>
<dbReference type="SUPFAM" id="SSF56529">
    <property type="entry name" value="FAH"/>
    <property type="match status" value="1"/>
</dbReference>
<protein>
    <recommendedName>
        <fullName evidence="3">Fumarylacetoacetase-like C-terminal domain-containing protein</fullName>
    </recommendedName>
</protein>
<evidence type="ECO:0000313" key="5">
    <source>
        <dbReference type="Proteomes" id="UP000838160"/>
    </source>
</evidence>
<dbReference type="InterPro" id="IPR011234">
    <property type="entry name" value="Fumarylacetoacetase-like_C"/>
</dbReference>
<dbReference type="Pfam" id="PF01557">
    <property type="entry name" value="FAA_hydrolase"/>
    <property type="match status" value="1"/>
</dbReference>
<evidence type="ECO:0000313" key="4">
    <source>
        <dbReference type="EMBL" id="CAH0525722.1"/>
    </source>
</evidence>
<sequence>MKAWFALVLLPFTLSAAQFGYGEYQGKAYWLKVSDSNPNQYQLLSNAPFESYQTVQTVNADQVAKLPPIEKGSVYAVGLNYRSHAGDSGARKPEIFFKSYDSVVLSGDLTRPKGATNVHFEGELVVVIGRQCYQVSEAEALQCVFGYLAGNDLTERSWQGQDLQWWRAKGAKGFGPVSDWIQTAITIDKQVVTTTLNGQIMQQETVANMIHGVSDIIVHASQYIELRPGDLIFTGTPGRTRALKSGDVVSVSIDDIGSVTNTIR</sequence>
<comment type="caution">
    <text evidence="4">The sequence shown here is derived from an EMBL/GenBank/DDBJ whole genome shotgun (WGS) entry which is preliminary data.</text>
</comment>
<name>A0ABN8DKA1_9VIBR</name>
<feature type="domain" description="Fumarylacetoacetase-like C-terminal" evidence="3">
    <location>
        <begin position="74"/>
        <end position="263"/>
    </location>
</feature>
<dbReference type="InterPro" id="IPR036663">
    <property type="entry name" value="Fumarylacetoacetase_C_sf"/>
</dbReference>
<keyword evidence="2" id="KW-0732">Signal</keyword>
<dbReference type="Proteomes" id="UP000838160">
    <property type="component" value="Unassembled WGS sequence"/>
</dbReference>
<proteinExistence type="predicted"/>
<dbReference type="RefSeq" id="WP_237484232.1">
    <property type="nucleotide sequence ID" value="NZ_CAKLCM010000002.1"/>
</dbReference>
<evidence type="ECO:0000259" key="3">
    <source>
        <dbReference type="Pfam" id="PF01557"/>
    </source>
</evidence>
<feature type="signal peptide" evidence="2">
    <location>
        <begin position="1"/>
        <end position="16"/>
    </location>
</feature>
<accession>A0ABN8DKA1</accession>
<dbReference type="PANTHER" id="PTHR11820">
    <property type="entry name" value="ACYLPYRUVASE"/>
    <property type="match status" value="1"/>
</dbReference>
<evidence type="ECO:0000256" key="1">
    <source>
        <dbReference type="ARBA" id="ARBA00022723"/>
    </source>
</evidence>
<keyword evidence="1" id="KW-0479">Metal-binding</keyword>
<feature type="chain" id="PRO_5045983640" description="Fumarylacetoacetase-like C-terminal domain-containing protein" evidence="2">
    <location>
        <begin position="17"/>
        <end position="264"/>
    </location>
</feature>
<keyword evidence="5" id="KW-1185">Reference proteome</keyword>
<reference evidence="4" key="1">
    <citation type="submission" date="2021-12" db="EMBL/GenBank/DDBJ databases">
        <authorList>
            <person name="Rodrigo-Torres L."/>
            <person name="Arahal R. D."/>
            <person name="Lucena T."/>
        </authorList>
    </citation>
    <scope>NUCLEOTIDE SEQUENCE</scope>
    <source>
        <strain evidence="4">CECT 8226</strain>
    </source>
</reference>
<dbReference type="Gene3D" id="3.90.850.10">
    <property type="entry name" value="Fumarylacetoacetase-like, C-terminal domain"/>
    <property type="match status" value="1"/>
</dbReference>
<gene>
    <name evidence="4" type="ORF">VHP8226_01252</name>
</gene>
<dbReference type="PANTHER" id="PTHR11820:SF7">
    <property type="entry name" value="ACYLPYRUVASE FAHD1, MITOCHONDRIAL"/>
    <property type="match status" value="1"/>
</dbReference>